<dbReference type="Pfam" id="PF00106">
    <property type="entry name" value="adh_short"/>
    <property type="match status" value="1"/>
</dbReference>
<dbReference type="Proteomes" id="UP000436694">
    <property type="component" value="Unassembled WGS sequence"/>
</dbReference>
<dbReference type="GO" id="GO:0050664">
    <property type="term" value="F:oxidoreductase activity, acting on NAD(P)H, oxygen as acceptor"/>
    <property type="evidence" value="ECO:0007669"/>
    <property type="project" value="TreeGrafter"/>
</dbReference>
<feature type="domain" description="Ketoreductase" evidence="3">
    <location>
        <begin position="3"/>
        <end position="167"/>
    </location>
</feature>
<dbReference type="InterPro" id="IPR036291">
    <property type="entry name" value="NAD(P)-bd_dom_sf"/>
</dbReference>
<dbReference type="PRINTS" id="PR00081">
    <property type="entry name" value="GDHRDH"/>
</dbReference>
<dbReference type="Gene3D" id="3.40.50.720">
    <property type="entry name" value="NAD(P)-binding Rossmann-like Domain"/>
    <property type="match status" value="1"/>
</dbReference>
<dbReference type="CDD" id="cd05233">
    <property type="entry name" value="SDR_c"/>
    <property type="match status" value="1"/>
</dbReference>
<evidence type="ECO:0000256" key="1">
    <source>
        <dbReference type="ARBA" id="ARBA00006484"/>
    </source>
</evidence>
<dbReference type="RefSeq" id="WP_153547170.1">
    <property type="nucleotide sequence ID" value="NZ_WIXK01000004.1"/>
</dbReference>
<evidence type="ECO:0000256" key="2">
    <source>
        <dbReference type="ARBA" id="ARBA00023002"/>
    </source>
</evidence>
<organism evidence="4 5">
    <name type="scientific">Tritonibacter aquimaris</name>
    <dbReference type="NCBI Taxonomy" id="2663379"/>
    <lineage>
        <taxon>Bacteria</taxon>
        <taxon>Pseudomonadati</taxon>
        <taxon>Pseudomonadota</taxon>
        <taxon>Alphaproteobacteria</taxon>
        <taxon>Rhodobacterales</taxon>
        <taxon>Paracoccaceae</taxon>
        <taxon>Tritonibacter</taxon>
    </lineage>
</organism>
<reference evidence="4 5" key="1">
    <citation type="submission" date="2019-10" db="EMBL/GenBank/DDBJ databases">
        <title>Epibacterium sp. nov., isolated from seawater.</title>
        <authorList>
            <person name="Zhang X."/>
            <person name="Li N."/>
        </authorList>
    </citation>
    <scope>NUCLEOTIDE SEQUENCE [LARGE SCALE GENOMIC DNA]</scope>
    <source>
        <strain evidence="4 5">SM1969</strain>
    </source>
</reference>
<accession>A0A844AL80</accession>
<dbReference type="InterPro" id="IPR057326">
    <property type="entry name" value="KR_dom"/>
</dbReference>
<sequence>MKKNILIVGGSSGVGLDLAKHYVADGHSVCITGRRDPQLQGAKFHHLDIGAGEMSAQLDELLNGFSGIHTVIYAAGFLQRGKIETLDDGALASMVNLGLLVPMMLVARLKPIAPTPLKVMLIGSSSGYTPRPNEPAYAAAKAGLSMFGASIARDREIGKVLVAAPSGINTRFWAGTDEDTSTMLQSRWVAEQIVDLSSGAFKYKYAKILRDPARVEVVDCYDNAFQPINAATTPHP</sequence>
<evidence type="ECO:0000313" key="5">
    <source>
        <dbReference type="Proteomes" id="UP000436694"/>
    </source>
</evidence>
<keyword evidence="2" id="KW-0560">Oxidoreductase</keyword>
<evidence type="ECO:0000313" key="4">
    <source>
        <dbReference type="EMBL" id="MQY42710.1"/>
    </source>
</evidence>
<dbReference type="InterPro" id="IPR020904">
    <property type="entry name" value="Sc_DH/Rdtase_CS"/>
</dbReference>
<protein>
    <submittedName>
        <fullName evidence="4">SDR family NAD(P)-dependent oxidoreductase</fullName>
    </submittedName>
</protein>
<dbReference type="PANTHER" id="PTHR43008:SF4">
    <property type="entry name" value="CHAIN DEHYDROGENASE, PUTATIVE (AFU_ORTHOLOGUE AFUA_4G08710)-RELATED"/>
    <property type="match status" value="1"/>
</dbReference>
<dbReference type="PROSITE" id="PS00061">
    <property type="entry name" value="ADH_SHORT"/>
    <property type="match status" value="1"/>
</dbReference>
<dbReference type="SUPFAM" id="SSF51735">
    <property type="entry name" value="NAD(P)-binding Rossmann-fold domains"/>
    <property type="match status" value="1"/>
</dbReference>
<dbReference type="SMART" id="SM00822">
    <property type="entry name" value="PKS_KR"/>
    <property type="match status" value="1"/>
</dbReference>
<comment type="similarity">
    <text evidence="1">Belongs to the short-chain dehydrogenases/reductases (SDR) family.</text>
</comment>
<gene>
    <name evidence="4" type="ORF">GG681_08645</name>
</gene>
<comment type="caution">
    <text evidence="4">The sequence shown here is derived from an EMBL/GenBank/DDBJ whole genome shotgun (WGS) entry which is preliminary data.</text>
</comment>
<dbReference type="AlphaFoldDB" id="A0A844AL80"/>
<dbReference type="EMBL" id="WIXK01000004">
    <property type="protein sequence ID" value="MQY42710.1"/>
    <property type="molecule type" value="Genomic_DNA"/>
</dbReference>
<name>A0A844AL80_9RHOB</name>
<dbReference type="InterPro" id="IPR002347">
    <property type="entry name" value="SDR_fam"/>
</dbReference>
<evidence type="ECO:0000259" key="3">
    <source>
        <dbReference type="SMART" id="SM00822"/>
    </source>
</evidence>
<keyword evidence="5" id="KW-1185">Reference proteome</keyword>
<proteinExistence type="inferred from homology"/>
<dbReference type="PANTHER" id="PTHR43008">
    <property type="entry name" value="BENZIL REDUCTASE"/>
    <property type="match status" value="1"/>
</dbReference>